<keyword evidence="2" id="KW-1185">Reference proteome</keyword>
<reference evidence="1 2" key="1">
    <citation type="journal article" date="2016" name="Mol. Biol. Evol.">
        <title>Comparative Genomics of Early-Diverging Mushroom-Forming Fungi Provides Insights into the Origins of Lignocellulose Decay Capabilities.</title>
        <authorList>
            <person name="Nagy L.G."/>
            <person name="Riley R."/>
            <person name="Tritt A."/>
            <person name="Adam C."/>
            <person name="Daum C."/>
            <person name="Floudas D."/>
            <person name="Sun H."/>
            <person name="Yadav J.S."/>
            <person name="Pangilinan J."/>
            <person name="Larsson K.H."/>
            <person name="Matsuura K."/>
            <person name="Barry K."/>
            <person name="Labutti K."/>
            <person name="Kuo R."/>
            <person name="Ohm R.A."/>
            <person name="Bhattacharya S.S."/>
            <person name="Shirouzu T."/>
            <person name="Yoshinaga Y."/>
            <person name="Martin F.M."/>
            <person name="Grigoriev I.V."/>
            <person name="Hibbett D.S."/>
        </authorList>
    </citation>
    <scope>NUCLEOTIDE SEQUENCE [LARGE SCALE GENOMIC DNA]</scope>
    <source>
        <strain evidence="1 2">HHB12733</strain>
    </source>
</reference>
<proteinExistence type="predicted"/>
<name>A0A165EXS1_9BASI</name>
<evidence type="ECO:0000313" key="1">
    <source>
        <dbReference type="EMBL" id="KZT55744.1"/>
    </source>
</evidence>
<dbReference type="Proteomes" id="UP000076842">
    <property type="component" value="Unassembled WGS sequence"/>
</dbReference>
<dbReference type="AlphaFoldDB" id="A0A165EXS1"/>
<dbReference type="EMBL" id="KV423989">
    <property type="protein sequence ID" value="KZT55744.1"/>
    <property type="molecule type" value="Genomic_DNA"/>
</dbReference>
<dbReference type="InParanoid" id="A0A165EXS1"/>
<accession>A0A165EXS1</accession>
<organism evidence="1 2">
    <name type="scientific">Calocera cornea HHB12733</name>
    <dbReference type="NCBI Taxonomy" id="1353952"/>
    <lineage>
        <taxon>Eukaryota</taxon>
        <taxon>Fungi</taxon>
        <taxon>Dikarya</taxon>
        <taxon>Basidiomycota</taxon>
        <taxon>Agaricomycotina</taxon>
        <taxon>Dacrymycetes</taxon>
        <taxon>Dacrymycetales</taxon>
        <taxon>Dacrymycetaceae</taxon>
        <taxon>Calocera</taxon>
    </lineage>
</organism>
<sequence length="226" mass="24826">MPGNFPDISEDAQQPVHCRVYAARGSAMPDISNRSSSATLEPDQANTLLFQVLQPTASPQVTSPNIGFTFLYDWPVRPVSSSLVVVISIIRVYETQSAPLPVVTTMPNGLQEALEKAMLQKAWKVRLDDPAQAKTTLALLRSLDKPLKTLQWRDQAKYQRWGHGRSVYSESGNEEMQSSNVGASPLIPPQLRGVGAVVRKGGYYVPWAGAGVNWSNPHDTQLQDTL</sequence>
<evidence type="ECO:0000313" key="2">
    <source>
        <dbReference type="Proteomes" id="UP000076842"/>
    </source>
</evidence>
<protein>
    <submittedName>
        <fullName evidence="1">Uncharacterized protein</fullName>
    </submittedName>
</protein>
<gene>
    <name evidence="1" type="ORF">CALCODRAFT_509910</name>
</gene>